<gene>
    <name evidence="6" type="ORF">L1049_020800</name>
</gene>
<accession>A0AAP0SDL4</accession>
<reference evidence="6 7" key="1">
    <citation type="journal article" date="2024" name="Plant J.">
        <title>Genome sequences and population genomics reveal climatic adaptation and genomic divergence between two closely related sweetgum species.</title>
        <authorList>
            <person name="Xu W.Q."/>
            <person name="Ren C.Q."/>
            <person name="Zhang X.Y."/>
            <person name="Comes H.P."/>
            <person name="Liu X.H."/>
            <person name="Li Y.G."/>
            <person name="Kettle C.J."/>
            <person name="Jalonen R."/>
            <person name="Gaisberger H."/>
            <person name="Ma Y.Z."/>
            <person name="Qiu Y.X."/>
        </authorList>
    </citation>
    <scope>NUCLEOTIDE SEQUENCE [LARGE SCALE GENOMIC DNA]</scope>
    <source>
        <strain evidence="6">Hangzhou</strain>
    </source>
</reference>
<protein>
    <recommendedName>
        <fullName evidence="5">SWIM-type domain-containing protein</fullName>
    </recommendedName>
</protein>
<evidence type="ECO:0000256" key="2">
    <source>
        <dbReference type="ARBA" id="ARBA00022771"/>
    </source>
</evidence>
<dbReference type="PANTHER" id="PTHR31973:SF187">
    <property type="entry name" value="MUTATOR TRANSPOSASE MUDRA PROTEIN"/>
    <property type="match status" value="1"/>
</dbReference>
<keyword evidence="1" id="KW-0479">Metal-binding</keyword>
<dbReference type="EMBL" id="JBBPBK010000001">
    <property type="protein sequence ID" value="KAK9292820.1"/>
    <property type="molecule type" value="Genomic_DNA"/>
</dbReference>
<dbReference type="Proteomes" id="UP001415857">
    <property type="component" value="Unassembled WGS sequence"/>
</dbReference>
<keyword evidence="7" id="KW-1185">Reference proteome</keyword>
<dbReference type="InterPro" id="IPR007527">
    <property type="entry name" value="Znf_SWIM"/>
</dbReference>
<dbReference type="AlphaFoldDB" id="A0AAP0SDL4"/>
<dbReference type="InterPro" id="IPR006564">
    <property type="entry name" value="Znf_PMZ"/>
</dbReference>
<name>A0AAP0SDL4_LIQFO</name>
<evidence type="ECO:0000256" key="1">
    <source>
        <dbReference type="ARBA" id="ARBA00022723"/>
    </source>
</evidence>
<keyword evidence="2 4" id="KW-0863">Zinc-finger</keyword>
<dbReference type="GO" id="GO:0008270">
    <property type="term" value="F:zinc ion binding"/>
    <property type="evidence" value="ECO:0007669"/>
    <property type="project" value="UniProtKB-KW"/>
</dbReference>
<dbReference type="PROSITE" id="PS50966">
    <property type="entry name" value="ZF_SWIM"/>
    <property type="match status" value="1"/>
</dbReference>
<dbReference type="PANTHER" id="PTHR31973">
    <property type="entry name" value="POLYPROTEIN, PUTATIVE-RELATED"/>
    <property type="match status" value="1"/>
</dbReference>
<evidence type="ECO:0000259" key="5">
    <source>
        <dbReference type="PROSITE" id="PS50966"/>
    </source>
</evidence>
<keyword evidence="3" id="KW-0862">Zinc</keyword>
<organism evidence="6 7">
    <name type="scientific">Liquidambar formosana</name>
    <name type="common">Formosan gum</name>
    <dbReference type="NCBI Taxonomy" id="63359"/>
    <lineage>
        <taxon>Eukaryota</taxon>
        <taxon>Viridiplantae</taxon>
        <taxon>Streptophyta</taxon>
        <taxon>Embryophyta</taxon>
        <taxon>Tracheophyta</taxon>
        <taxon>Spermatophyta</taxon>
        <taxon>Magnoliopsida</taxon>
        <taxon>eudicotyledons</taxon>
        <taxon>Gunneridae</taxon>
        <taxon>Pentapetalae</taxon>
        <taxon>Saxifragales</taxon>
        <taxon>Altingiaceae</taxon>
        <taxon>Liquidambar</taxon>
    </lineage>
</organism>
<evidence type="ECO:0000256" key="4">
    <source>
        <dbReference type="PROSITE-ProRule" id="PRU00325"/>
    </source>
</evidence>
<evidence type="ECO:0000313" key="6">
    <source>
        <dbReference type="EMBL" id="KAK9292820.1"/>
    </source>
</evidence>
<dbReference type="SMART" id="SM00575">
    <property type="entry name" value="ZnF_PMZ"/>
    <property type="match status" value="1"/>
</dbReference>
<evidence type="ECO:0000256" key="3">
    <source>
        <dbReference type="ARBA" id="ARBA00022833"/>
    </source>
</evidence>
<feature type="domain" description="SWIM-type" evidence="5">
    <location>
        <begin position="41"/>
        <end position="73"/>
    </location>
</feature>
<evidence type="ECO:0000313" key="7">
    <source>
        <dbReference type="Proteomes" id="UP001415857"/>
    </source>
</evidence>
<sequence length="162" mass="18785">MGDYFVPYHKCQVAKYLQKDRTWIVRSAGNCVFKVQSYPSISVDIRKRICSCYQWQLNGFSCAHAAQAVQKSGEKIYDCIEDYFHTHYYKSSYSQNIYPVPTVGIQDYPTDGDVILPPSLKKQLGRPKKKRIRSRGEKTTQIRCGRCNKLGNHNKKTYKESL</sequence>
<comment type="caution">
    <text evidence="6">The sequence shown here is derived from an EMBL/GenBank/DDBJ whole genome shotgun (WGS) entry which is preliminary data.</text>
</comment>
<proteinExistence type="predicted"/>